<evidence type="ECO:0000313" key="7">
    <source>
        <dbReference type="EMBL" id="EQC29482.1"/>
    </source>
</evidence>
<dbReference type="Pfam" id="PF01363">
    <property type="entry name" value="FYVE"/>
    <property type="match status" value="1"/>
</dbReference>
<dbReference type="InterPro" id="IPR000306">
    <property type="entry name" value="Znf_FYVE"/>
</dbReference>
<proteinExistence type="predicted"/>
<feature type="compositionally biased region" description="Basic and acidic residues" evidence="5">
    <location>
        <begin position="228"/>
        <end position="237"/>
    </location>
</feature>
<evidence type="ECO:0000256" key="1">
    <source>
        <dbReference type="ARBA" id="ARBA00022723"/>
    </source>
</evidence>
<keyword evidence="3" id="KW-0862">Zinc</keyword>
<dbReference type="Gene3D" id="3.30.40.10">
    <property type="entry name" value="Zinc/RING finger domain, C3HC4 (zinc finger)"/>
    <property type="match status" value="1"/>
</dbReference>
<dbReference type="InterPro" id="IPR011011">
    <property type="entry name" value="Znf_FYVE_PHD"/>
</dbReference>
<dbReference type="SUPFAM" id="SSF57903">
    <property type="entry name" value="FYVE/PHD zinc finger"/>
    <property type="match status" value="1"/>
</dbReference>
<reference evidence="7 8" key="1">
    <citation type="submission" date="2012-04" db="EMBL/GenBank/DDBJ databases">
        <title>The Genome Sequence of Saprolegnia declina VS20.</title>
        <authorList>
            <consortium name="The Broad Institute Genome Sequencing Platform"/>
            <person name="Russ C."/>
            <person name="Nusbaum C."/>
            <person name="Tyler B."/>
            <person name="van West P."/>
            <person name="Dieguez-Uribeondo J."/>
            <person name="de Bruijn I."/>
            <person name="Tripathy S."/>
            <person name="Jiang R."/>
            <person name="Young S.K."/>
            <person name="Zeng Q."/>
            <person name="Gargeya S."/>
            <person name="Fitzgerald M."/>
            <person name="Haas B."/>
            <person name="Abouelleil A."/>
            <person name="Alvarado L."/>
            <person name="Arachchi H.M."/>
            <person name="Berlin A."/>
            <person name="Chapman S.B."/>
            <person name="Goldberg J."/>
            <person name="Griggs A."/>
            <person name="Gujja S."/>
            <person name="Hansen M."/>
            <person name="Howarth C."/>
            <person name="Imamovic A."/>
            <person name="Larimer J."/>
            <person name="McCowen C."/>
            <person name="Montmayeur A."/>
            <person name="Murphy C."/>
            <person name="Neiman D."/>
            <person name="Pearson M."/>
            <person name="Priest M."/>
            <person name="Roberts A."/>
            <person name="Saif S."/>
            <person name="Shea T."/>
            <person name="Sisk P."/>
            <person name="Sykes S."/>
            <person name="Wortman J."/>
            <person name="Nusbaum C."/>
            <person name="Birren B."/>
        </authorList>
    </citation>
    <scope>NUCLEOTIDE SEQUENCE [LARGE SCALE GENOMIC DNA]</scope>
    <source>
        <strain evidence="7 8">VS20</strain>
    </source>
</reference>
<evidence type="ECO:0000256" key="4">
    <source>
        <dbReference type="PROSITE-ProRule" id="PRU00091"/>
    </source>
</evidence>
<dbReference type="VEuPathDB" id="FungiDB:SDRG_12730"/>
<dbReference type="OMA" id="CTICAPI"/>
<dbReference type="AlphaFoldDB" id="T0RI64"/>
<dbReference type="eggNOG" id="KOG1843">
    <property type="taxonomic scope" value="Eukaryota"/>
</dbReference>
<dbReference type="InterPro" id="IPR057634">
    <property type="entry name" value="PAH_ZNF598/HEL2"/>
</dbReference>
<dbReference type="SMART" id="SM00064">
    <property type="entry name" value="FYVE"/>
    <property type="match status" value="1"/>
</dbReference>
<dbReference type="InterPro" id="IPR051702">
    <property type="entry name" value="SH3_domain_YSC84-like"/>
</dbReference>
<dbReference type="GO" id="GO:0008270">
    <property type="term" value="F:zinc ion binding"/>
    <property type="evidence" value="ECO:0007669"/>
    <property type="project" value="UniProtKB-KW"/>
</dbReference>
<dbReference type="GO" id="GO:0035091">
    <property type="term" value="F:phosphatidylinositol binding"/>
    <property type="evidence" value="ECO:0007669"/>
    <property type="project" value="TreeGrafter"/>
</dbReference>
<dbReference type="STRING" id="1156394.T0RI64"/>
<dbReference type="InParanoid" id="T0RI64"/>
<dbReference type="PANTHER" id="PTHR15629">
    <property type="entry name" value="SH3YL1 PROTEIN"/>
    <property type="match status" value="1"/>
</dbReference>
<dbReference type="EMBL" id="JH767183">
    <property type="protein sequence ID" value="EQC29482.1"/>
    <property type="molecule type" value="Genomic_DNA"/>
</dbReference>
<feature type="domain" description="FYVE-type" evidence="6">
    <location>
        <begin position="233"/>
        <end position="302"/>
    </location>
</feature>
<sequence length="582" mass="62300">MAKFCRQCGTPLHGRRFCSECGADSGPSQRDIHLAPAPQPQAYAPAATSYYAPAAEPQPSYHAPAPVADPSSYYAPPPAASSSSYYAPAPSLTPATPSLPPAALGDEATSLYKRIIATVRAAHRGENEEGAVKAFKRDCKHYGQGRLTAEAFTTNVYGYFGEYMMESMMPQLVRLIPDDTKRADLMNAYVYLAANRPKGGGSSSSASTLSSSSLSTTPASTYTAPSVKETRPRSDKPSCHICAQTFDLMHRKRQCRKCGRDTCSSCSATRMLIPPGHEHASAKGFDPAAPQRVCTACGPMLQPLQEKLITAFANANKASEAPKSKKWFQSVPIKQSIEDECENAGKILRQFFDPTNLDRRIPVAFLERAHGLAFLTVVKAGLLITAKLGSGLVITKLPNGAWSAPAAIGTTGLGGGFEGGGEVVQILLILGTPKAVQQFHDTQITIGAGLDVTMGPYGRSATVIASMAKGNGLGANYSYSHSKGLFAGISLHGAVINCRSDANRDFYGRHIQPAEILSGVVPPPRAAGRLYEAIDAAMQSCVDYRQEQEVKLHRECSMFGCPCDRFRPQKFSTKCGNCNHPH</sequence>
<evidence type="ECO:0000256" key="3">
    <source>
        <dbReference type="ARBA" id="ARBA00022833"/>
    </source>
</evidence>
<dbReference type="InterPro" id="IPR013083">
    <property type="entry name" value="Znf_RING/FYVE/PHD"/>
</dbReference>
<evidence type="ECO:0000259" key="6">
    <source>
        <dbReference type="PROSITE" id="PS50178"/>
    </source>
</evidence>
<protein>
    <recommendedName>
        <fullName evidence="6">FYVE-type domain-containing protein</fullName>
    </recommendedName>
</protein>
<name>T0RI64_SAPDV</name>
<dbReference type="InterPro" id="IPR017455">
    <property type="entry name" value="Znf_FYVE-rel"/>
</dbReference>
<dbReference type="OrthoDB" id="443981at2759"/>
<dbReference type="CDD" id="cd00065">
    <property type="entry name" value="FYVE_like_SF"/>
    <property type="match status" value="1"/>
</dbReference>
<keyword evidence="2 4" id="KW-0863">Zinc-finger</keyword>
<dbReference type="InterPro" id="IPR007461">
    <property type="entry name" value="Ysc84_actin-binding"/>
</dbReference>
<organism evidence="7 8">
    <name type="scientific">Saprolegnia diclina (strain VS20)</name>
    <dbReference type="NCBI Taxonomy" id="1156394"/>
    <lineage>
        <taxon>Eukaryota</taxon>
        <taxon>Sar</taxon>
        <taxon>Stramenopiles</taxon>
        <taxon>Oomycota</taxon>
        <taxon>Saprolegniomycetes</taxon>
        <taxon>Saprolegniales</taxon>
        <taxon>Saprolegniaceae</taxon>
        <taxon>Saprolegnia</taxon>
    </lineage>
</organism>
<dbReference type="PROSITE" id="PS50178">
    <property type="entry name" value="ZF_FYVE"/>
    <property type="match status" value="1"/>
</dbReference>
<dbReference type="Pfam" id="PF23202">
    <property type="entry name" value="PAH_ZNF598"/>
    <property type="match status" value="1"/>
</dbReference>
<evidence type="ECO:0000256" key="2">
    <source>
        <dbReference type="ARBA" id="ARBA00022771"/>
    </source>
</evidence>
<dbReference type="Pfam" id="PF04366">
    <property type="entry name" value="Ysc84"/>
    <property type="match status" value="1"/>
</dbReference>
<feature type="region of interest" description="Disordered" evidence="5">
    <location>
        <begin position="197"/>
        <end position="237"/>
    </location>
</feature>
<dbReference type="GeneID" id="19953457"/>
<dbReference type="RefSeq" id="XP_008617034.1">
    <property type="nucleotide sequence ID" value="XM_008618812.1"/>
</dbReference>
<keyword evidence="8" id="KW-1185">Reference proteome</keyword>
<accession>T0RI64</accession>
<dbReference type="Proteomes" id="UP000030762">
    <property type="component" value="Unassembled WGS sequence"/>
</dbReference>
<gene>
    <name evidence="7" type="ORF">SDRG_12730</name>
</gene>
<keyword evidence="1" id="KW-0479">Metal-binding</keyword>
<evidence type="ECO:0000313" key="8">
    <source>
        <dbReference type="Proteomes" id="UP000030762"/>
    </source>
</evidence>
<dbReference type="PANTHER" id="PTHR15629:SF2">
    <property type="entry name" value="SH3 DOMAIN-CONTAINING YSC84-LIKE PROTEIN 1"/>
    <property type="match status" value="1"/>
</dbReference>
<feature type="compositionally biased region" description="Low complexity" evidence="5">
    <location>
        <begin position="203"/>
        <end position="226"/>
    </location>
</feature>
<evidence type="ECO:0000256" key="5">
    <source>
        <dbReference type="SAM" id="MobiDB-lite"/>
    </source>
</evidence>